<dbReference type="RefSeq" id="WP_215796383.1">
    <property type="nucleotide sequence ID" value="NZ_BMYX01000001.1"/>
</dbReference>
<sequence>MTQTFRTAAGWAAALILALPAAASAQSAEERLRSQLRATAQQLQDLQGQQAQLAAARAAAEAERDAARQELASLRPQLDAERKRAGRLEGDQNAVRRQAQLQVSTSREAAQKAQAEFQTLSQRTAALQKDVDTLKARLAERDGEYQACTARNRDMYQAGRELLSAYEAFGTGSLLALRQPFSGRARVLFDEQTQAFGDRLYQSQVGAGTPPGAKQGQ</sequence>
<feature type="coiled-coil region" evidence="1">
    <location>
        <begin position="29"/>
        <end position="70"/>
    </location>
</feature>
<evidence type="ECO:0000313" key="5">
    <source>
        <dbReference type="Proteomes" id="UP000645257"/>
    </source>
</evidence>
<keyword evidence="1" id="KW-0175">Coiled coil</keyword>
<gene>
    <name evidence="4" type="ORF">GCM10011289_03670</name>
</gene>
<dbReference type="AlphaFoldDB" id="A0A918NY11"/>
<keyword evidence="5" id="KW-1185">Reference proteome</keyword>
<evidence type="ECO:0000256" key="3">
    <source>
        <dbReference type="SAM" id="SignalP"/>
    </source>
</evidence>
<feature type="chain" id="PRO_5037343580" description="DNA repair protein" evidence="3">
    <location>
        <begin position="26"/>
        <end position="217"/>
    </location>
</feature>
<proteinExistence type="predicted"/>
<dbReference type="EMBL" id="BMYX01000001">
    <property type="protein sequence ID" value="GGY04426.1"/>
    <property type="molecule type" value="Genomic_DNA"/>
</dbReference>
<feature type="signal peptide" evidence="3">
    <location>
        <begin position="1"/>
        <end position="25"/>
    </location>
</feature>
<accession>A0A918NY11</accession>
<reference evidence="4" key="2">
    <citation type="submission" date="2020-09" db="EMBL/GenBank/DDBJ databases">
        <authorList>
            <person name="Sun Q."/>
            <person name="Kim S."/>
        </authorList>
    </citation>
    <scope>NUCLEOTIDE SEQUENCE</scope>
    <source>
        <strain evidence="4">KCTC 32182</strain>
    </source>
</reference>
<organism evidence="4 5">
    <name type="scientific">Paludibacterium paludis</name>
    <dbReference type="NCBI Taxonomy" id="1225769"/>
    <lineage>
        <taxon>Bacteria</taxon>
        <taxon>Pseudomonadati</taxon>
        <taxon>Pseudomonadota</taxon>
        <taxon>Betaproteobacteria</taxon>
        <taxon>Neisseriales</taxon>
        <taxon>Chromobacteriaceae</taxon>
        <taxon>Paludibacterium</taxon>
    </lineage>
</organism>
<comment type="caution">
    <text evidence="4">The sequence shown here is derived from an EMBL/GenBank/DDBJ whole genome shotgun (WGS) entry which is preliminary data.</text>
</comment>
<evidence type="ECO:0000313" key="4">
    <source>
        <dbReference type="EMBL" id="GGY04426.1"/>
    </source>
</evidence>
<evidence type="ECO:0000256" key="2">
    <source>
        <dbReference type="SAM" id="MobiDB-lite"/>
    </source>
</evidence>
<reference evidence="4" key="1">
    <citation type="journal article" date="2014" name="Int. J. Syst. Evol. Microbiol.">
        <title>Complete genome sequence of Corynebacterium casei LMG S-19264T (=DSM 44701T), isolated from a smear-ripened cheese.</title>
        <authorList>
            <consortium name="US DOE Joint Genome Institute (JGI-PGF)"/>
            <person name="Walter F."/>
            <person name="Albersmeier A."/>
            <person name="Kalinowski J."/>
            <person name="Ruckert C."/>
        </authorList>
    </citation>
    <scope>NUCLEOTIDE SEQUENCE</scope>
    <source>
        <strain evidence="4">KCTC 32182</strain>
    </source>
</reference>
<evidence type="ECO:0008006" key="6">
    <source>
        <dbReference type="Google" id="ProtNLM"/>
    </source>
</evidence>
<keyword evidence="3" id="KW-0732">Signal</keyword>
<dbReference type="Proteomes" id="UP000645257">
    <property type="component" value="Unassembled WGS sequence"/>
</dbReference>
<protein>
    <recommendedName>
        <fullName evidence="6">DNA repair protein</fullName>
    </recommendedName>
</protein>
<dbReference type="Gene3D" id="1.10.287.1490">
    <property type="match status" value="1"/>
</dbReference>
<feature type="region of interest" description="Disordered" evidence="2">
    <location>
        <begin position="72"/>
        <end position="107"/>
    </location>
</feature>
<feature type="compositionally biased region" description="Basic and acidic residues" evidence="2">
    <location>
        <begin position="78"/>
        <end position="90"/>
    </location>
</feature>
<evidence type="ECO:0000256" key="1">
    <source>
        <dbReference type="SAM" id="Coils"/>
    </source>
</evidence>
<name>A0A918NY11_9NEIS</name>